<proteinExistence type="predicted"/>
<dbReference type="EMBL" id="CM042882">
    <property type="protein sequence ID" value="KAI4379137.1"/>
    <property type="molecule type" value="Genomic_DNA"/>
</dbReference>
<evidence type="ECO:0000313" key="1">
    <source>
        <dbReference type="EMBL" id="KAI4379137.1"/>
    </source>
</evidence>
<gene>
    <name evidence="1" type="ORF">MLD38_005471</name>
</gene>
<evidence type="ECO:0000313" key="2">
    <source>
        <dbReference type="Proteomes" id="UP001057402"/>
    </source>
</evidence>
<protein>
    <submittedName>
        <fullName evidence="1">Uncharacterized protein</fullName>
    </submittedName>
</protein>
<sequence>MGCPMANDLAKMWNVDLSGSSNNARMDTLVSSASAASLSPVSSFTYRQSPKFSQKARQQQSSSLMLQQILDLRRLQSSERNESSHVLLRDQENNLVSKSRLTEDWTAEDTSPAMRTRHDVSTERDRQGEPPDLKLAETGPSPFSQLENLPSMSTAVTSLPGETFWQLRSPQKSVLVPEHGRQWLM</sequence>
<accession>A0ACB9RJB0</accession>
<reference evidence="2" key="1">
    <citation type="journal article" date="2023" name="Front. Plant Sci.">
        <title>Chromosomal-level genome assembly of Melastoma candidum provides insights into trichome evolution.</title>
        <authorList>
            <person name="Zhong Y."/>
            <person name="Wu W."/>
            <person name="Sun C."/>
            <person name="Zou P."/>
            <person name="Liu Y."/>
            <person name="Dai S."/>
            <person name="Zhou R."/>
        </authorList>
    </citation>
    <scope>NUCLEOTIDE SEQUENCE [LARGE SCALE GENOMIC DNA]</scope>
</reference>
<comment type="caution">
    <text evidence="1">The sequence shown here is derived from an EMBL/GenBank/DDBJ whole genome shotgun (WGS) entry which is preliminary data.</text>
</comment>
<keyword evidence="2" id="KW-1185">Reference proteome</keyword>
<organism evidence="1 2">
    <name type="scientific">Melastoma candidum</name>
    <dbReference type="NCBI Taxonomy" id="119954"/>
    <lineage>
        <taxon>Eukaryota</taxon>
        <taxon>Viridiplantae</taxon>
        <taxon>Streptophyta</taxon>
        <taxon>Embryophyta</taxon>
        <taxon>Tracheophyta</taxon>
        <taxon>Spermatophyta</taxon>
        <taxon>Magnoliopsida</taxon>
        <taxon>eudicotyledons</taxon>
        <taxon>Gunneridae</taxon>
        <taxon>Pentapetalae</taxon>
        <taxon>rosids</taxon>
        <taxon>malvids</taxon>
        <taxon>Myrtales</taxon>
        <taxon>Melastomataceae</taxon>
        <taxon>Melastomatoideae</taxon>
        <taxon>Melastomateae</taxon>
        <taxon>Melastoma</taxon>
    </lineage>
</organism>
<dbReference type="Proteomes" id="UP001057402">
    <property type="component" value="Chromosome 3"/>
</dbReference>
<name>A0ACB9RJB0_9MYRT</name>